<dbReference type="OrthoDB" id="346267at2157"/>
<gene>
    <name evidence="1" type="ORF">HZS54_04725</name>
</gene>
<keyword evidence="2" id="KW-1185">Reference proteome</keyword>
<reference evidence="1 2" key="1">
    <citation type="submission" date="2020-07" db="EMBL/GenBank/DDBJ databases">
        <title>Halosimplex litoreum sp. nov. and Halosimplex rubrum sp. nov., isolated from different salt environments.</title>
        <authorList>
            <person name="Cui H."/>
        </authorList>
    </citation>
    <scope>NUCLEOTIDE SEQUENCE [LARGE SCALE GENOMIC DNA]</scope>
    <source>
        <strain evidence="1 2">R2</strain>
    </source>
</reference>
<dbReference type="EMBL" id="CP058909">
    <property type="protein sequence ID" value="QLH80981.1"/>
    <property type="molecule type" value="Genomic_DNA"/>
</dbReference>
<dbReference type="Pfam" id="PF18906">
    <property type="entry name" value="Phage_tube_2"/>
    <property type="match status" value="1"/>
</dbReference>
<dbReference type="GeneID" id="56081868"/>
<dbReference type="Proteomes" id="UP000509346">
    <property type="component" value="Chromosome"/>
</dbReference>
<sequence length="299" mass="31564">MTGAGSAQVAYTVEDSYGAGPQAEPTWIQPGIDVTVGDLTVDQALERSRHPNDPTPAGSREGNWEGAQSLSWVLTDDQFHELVFADGGTALPSSAMEAPSATWYFAVDMPDGTTETRTPTGATVTDATVTYEQGSDVQVELTILYGFEPTDVTTPAEADIQQPTDDQAFTWHGATFTVDGTNQALMQSASLSLSGLARFRRGQSRHPYDAVTGAIEPSLSTDATFTERDQLALAVDDTAGDAPVGKVPATLSFENGQGDTIGYDLTDCQPTSCSWSDLVAADADLSEPIDYHVADVAVA</sequence>
<dbReference type="InterPro" id="IPR044000">
    <property type="entry name" value="Phage_tube_2"/>
</dbReference>
<name>A0A7D5P7B6_9EURY</name>
<dbReference type="AlphaFoldDB" id="A0A7D5P7B6"/>
<evidence type="ECO:0000313" key="2">
    <source>
        <dbReference type="Proteomes" id="UP000509346"/>
    </source>
</evidence>
<dbReference type="RefSeq" id="WP_179920796.1">
    <property type="nucleotide sequence ID" value="NZ_CP058909.1"/>
</dbReference>
<organism evidence="1 2">
    <name type="scientific">Halosimplex pelagicum</name>
    <dbReference type="NCBI Taxonomy" id="869886"/>
    <lineage>
        <taxon>Archaea</taxon>
        <taxon>Methanobacteriati</taxon>
        <taxon>Methanobacteriota</taxon>
        <taxon>Stenosarchaea group</taxon>
        <taxon>Halobacteria</taxon>
        <taxon>Halobacteriales</taxon>
        <taxon>Haloarculaceae</taxon>
        <taxon>Halosimplex</taxon>
    </lineage>
</organism>
<accession>A0A7D5P7B6</accession>
<evidence type="ECO:0000313" key="1">
    <source>
        <dbReference type="EMBL" id="QLH80981.1"/>
    </source>
</evidence>
<dbReference type="KEGG" id="hpel:HZS54_04725"/>
<protein>
    <submittedName>
        <fullName evidence="1">Uncharacterized protein</fullName>
    </submittedName>
</protein>
<proteinExistence type="predicted"/>